<feature type="transmembrane region" description="Helical" evidence="10">
    <location>
        <begin position="62"/>
        <end position="85"/>
    </location>
</feature>
<feature type="transmembrane region" description="Helical" evidence="10">
    <location>
        <begin position="391"/>
        <end position="412"/>
    </location>
</feature>
<gene>
    <name evidence="11" type="ORF">METZ01_LOCUS242995</name>
</gene>
<dbReference type="PIRSF" id="PIRSF006603">
    <property type="entry name" value="DinF"/>
    <property type="match status" value="1"/>
</dbReference>
<evidence type="ECO:0000256" key="4">
    <source>
        <dbReference type="ARBA" id="ARBA00022475"/>
    </source>
</evidence>
<feature type="non-terminal residue" evidence="11">
    <location>
        <position position="1"/>
    </location>
</feature>
<feature type="non-terminal residue" evidence="11">
    <location>
        <position position="461"/>
    </location>
</feature>
<sequence>TTLDIYFRMDLTNDPIPGLVRKIAVPVTVGIFFDTMYGVVDTFFAGFISTEALAALSISSPVFLVILSLSFGISQGSTVLIANALGEEEHEKAHEICVQSISFGCLFAAGLTVIGLLIAPTLLRVLGATGEYYVIALDYMNLIICGSSFIVLQNVFNAGLRAEGDTKPIRNVLVAGFFLNCALNPWFMFGGFGIPAMGIKGLALATVIILFLGAVYLLHKLSRSRLWKGPFVAMLAPSRTYLEIARQGFPASFNMVSLAFLWFVATFYISKFSTEGVAAYGIGIRIEVFFLIPLYGLSTALLSMTGQNNGANKPERIRETLNTTLKYGLIMVAVGGIFLFFLASPLMTIFTDDPLVIKHGTIYLKIMAFALCARVIHFQTNSLLQGLKKPFPVVVICLFRHVLVPCLLGYFLAFQLGMRESGVWWSWFIVVWIAAIVSYFYGQRVLRQRLLSGQEPAESSV</sequence>
<keyword evidence="3" id="KW-0050">Antiport</keyword>
<name>A0A382HUH2_9ZZZZ</name>
<feature type="transmembrane region" description="Helical" evidence="10">
    <location>
        <begin position="327"/>
        <end position="350"/>
    </location>
</feature>
<protein>
    <recommendedName>
        <fullName evidence="9">Multidrug-efflux transporter</fullName>
    </recommendedName>
</protein>
<feature type="transmembrane region" description="Helical" evidence="10">
    <location>
        <begin position="97"/>
        <end position="119"/>
    </location>
</feature>
<dbReference type="InterPro" id="IPR048279">
    <property type="entry name" value="MdtK-like"/>
</dbReference>
<keyword evidence="2" id="KW-0813">Transport</keyword>
<evidence type="ECO:0000256" key="6">
    <source>
        <dbReference type="ARBA" id="ARBA00022989"/>
    </source>
</evidence>
<accession>A0A382HUH2</accession>
<feature type="transmembrane region" description="Helical" evidence="10">
    <location>
        <begin position="172"/>
        <end position="192"/>
    </location>
</feature>
<evidence type="ECO:0000256" key="5">
    <source>
        <dbReference type="ARBA" id="ARBA00022692"/>
    </source>
</evidence>
<keyword evidence="8 10" id="KW-0472">Membrane</keyword>
<evidence type="ECO:0000256" key="10">
    <source>
        <dbReference type="SAM" id="Phobius"/>
    </source>
</evidence>
<dbReference type="NCBIfam" id="TIGR00797">
    <property type="entry name" value="matE"/>
    <property type="match status" value="1"/>
</dbReference>
<organism evidence="11">
    <name type="scientific">marine metagenome</name>
    <dbReference type="NCBI Taxonomy" id="408172"/>
    <lineage>
        <taxon>unclassified sequences</taxon>
        <taxon>metagenomes</taxon>
        <taxon>ecological metagenomes</taxon>
    </lineage>
</organism>
<dbReference type="GO" id="GO:0042910">
    <property type="term" value="F:xenobiotic transmembrane transporter activity"/>
    <property type="evidence" value="ECO:0007669"/>
    <property type="project" value="InterPro"/>
</dbReference>
<keyword evidence="5 10" id="KW-0812">Transmembrane</keyword>
<dbReference type="InterPro" id="IPR050222">
    <property type="entry name" value="MATE_MdtK"/>
</dbReference>
<dbReference type="EMBL" id="UINC01062991">
    <property type="protein sequence ID" value="SVB90141.1"/>
    <property type="molecule type" value="Genomic_DNA"/>
</dbReference>
<evidence type="ECO:0000256" key="8">
    <source>
        <dbReference type="ARBA" id="ARBA00023136"/>
    </source>
</evidence>
<feature type="transmembrane region" description="Helical" evidence="10">
    <location>
        <begin position="139"/>
        <end position="160"/>
    </location>
</feature>
<comment type="subcellular location">
    <subcellularLocation>
        <location evidence="1">Cell membrane</location>
        <topology evidence="1">Multi-pass membrane protein</topology>
    </subcellularLocation>
</comment>
<dbReference type="PANTHER" id="PTHR43298:SF2">
    <property type="entry name" value="FMN_FAD EXPORTER YEEO-RELATED"/>
    <property type="match status" value="1"/>
</dbReference>
<evidence type="ECO:0000313" key="11">
    <source>
        <dbReference type="EMBL" id="SVB90141.1"/>
    </source>
</evidence>
<feature type="transmembrane region" description="Helical" evidence="10">
    <location>
        <begin position="198"/>
        <end position="218"/>
    </location>
</feature>
<feature type="transmembrane region" description="Helical" evidence="10">
    <location>
        <begin position="362"/>
        <end position="379"/>
    </location>
</feature>
<reference evidence="11" key="1">
    <citation type="submission" date="2018-05" db="EMBL/GenBank/DDBJ databases">
        <authorList>
            <person name="Lanie J.A."/>
            <person name="Ng W.-L."/>
            <person name="Kazmierczak K.M."/>
            <person name="Andrzejewski T.M."/>
            <person name="Davidsen T.M."/>
            <person name="Wayne K.J."/>
            <person name="Tettelin H."/>
            <person name="Glass J.I."/>
            <person name="Rusch D."/>
            <person name="Podicherti R."/>
            <person name="Tsui H.-C.T."/>
            <person name="Winkler M.E."/>
        </authorList>
    </citation>
    <scope>NUCLEOTIDE SEQUENCE</scope>
</reference>
<proteinExistence type="predicted"/>
<dbReference type="PANTHER" id="PTHR43298">
    <property type="entry name" value="MULTIDRUG RESISTANCE PROTEIN NORM-RELATED"/>
    <property type="match status" value="1"/>
</dbReference>
<keyword evidence="4" id="KW-1003">Cell membrane</keyword>
<evidence type="ECO:0000256" key="1">
    <source>
        <dbReference type="ARBA" id="ARBA00004651"/>
    </source>
</evidence>
<keyword evidence="7" id="KW-0406">Ion transport</keyword>
<dbReference type="InterPro" id="IPR002528">
    <property type="entry name" value="MATE_fam"/>
</dbReference>
<dbReference type="Pfam" id="PF01554">
    <property type="entry name" value="MatE"/>
    <property type="match status" value="2"/>
</dbReference>
<dbReference type="GO" id="GO:0005886">
    <property type="term" value="C:plasma membrane"/>
    <property type="evidence" value="ECO:0007669"/>
    <property type="project" value="UniProtKB-SubCell"/>
</dbReference>
<dbReference type="GO" id="GO:0006811">
    <property type="term" value="P:monoatomic ion transport"/>
    <property type="evidence" value="ECO:0007669"/>
    <property type="project" value="UniProtKB-KW"/>
</dbReference>
<evidence type="ECO:0000256" key="2">
    <source>
        <dbReference type="ARBA" id="ARBA00022448"/>
    </source>
</evidence>
<feature type="transmembrane region" description="Helical" evidence="10">
    <location>
        <begin position="282"/>
        <end position="306"/>
    </location>
</feature>
<evidence type="ECO:0000256" key="7">
    <source>
        <dbReference type="ARBA" id="ARBA00023065"/>
    </source>
</evidence>
<evidence type="ECO:0000256" key="3">
    <source>
        <dbReference type="ARBA" id="ARBA00022449"/>
    </source>
</evidence>
<evidence type="ECO:0000256" key="9">
    <source>
        <dbReference type="ARBA" id="ARBA00031636"/>
    </source>
</evidence>
<feature type="transmembrane region" description="Helical" evidence="10">
    <location>
        <begin position="424"/>
        <end position="442"/>
    </location>
</feature>
<feature type="transmembrane region" description="Helical" evidence="10">
    <location>
        <begin position="249"/>
        <end position="270"/>
    </location>
</feature>
<keyword evidence="6 10" id="KW-1133">Transmembrane helix</keyword>
<dbReference type="AlphaFoldDB" id="A0A382HUH2"/>
<dbReference type="GO" id="GO:0015297">
    <property type="term" value="F:antiporter activity"/>
    <property type="evidence" value="ECO:0007669"/>
    <property type="project" value="UniProtKB-KW"/>
</dbReference>